<organism evidence="2 3">
    <name type="scientific">Alienimonas chondri</name>
    <dbReference type="NCBI Taxonomy" id="2681879"/>
    <lineage>
        <taxon>Bacteria</taxon>
        <taxon>Pseudomonadati</taxon>
        <taxon>Planctomycetota</taxon>
        <taxon>Planctomycetia</taxon>
        <taxon>Planctomycetales</taxon>
        <taxon>Planctomycetaceae</taxon>
        <taxon>Alienimonas</taxon>
    </lineage>
</organism>
<comment type="caution">
    <text evidence="2">The sequence shown here is derived from an EMBL/GenBank/DDBJ whole genome shotgun (WGS) entry which is preliminary data.</text>
</comment>
<dbReference type="Proteomes" id="UP000609651">
    <property type="component" value="Unassembled WGS sequence"/>
</dbReference>
<feature type="region of interest" description="Disordered" evidence="1">
    <location>
        <begin position="26"/>
        <end position="45"/>
    </location>
</feature>
<sequence length="112" mass="10787">MFSTGTKVIVPAGNGAPSTVTAPLTATCSGRSDPPQPAASAAAKATAVTTAEGTIPSAGRQSVLIDHLAAVARGERVQQVGVDKVADQVHGAVAAGEVHAGGVIAAEGAAHV</sequence>
<gene>
    <name evidence="2" type="ORF">LzC2_42500</name>
</gene>
<evidence type="ECO:0000313" key="2">
    <source>
        <dbReference type="EMBL" id="NNJ28139.1"/>
    </source>
</evidence>
<name>A0ABX1VJ34_9PLAN</name>
<evidence type="ECO:0000313" key="3">
    <source>
        <dbReference type="Proteomes" id="UP000609651"/>
    </source>
</evidence>
<protein>
    <submittedName>
        <fullName evidence="2">Uncharacterized protein</fullName>
    </submittedName>
</protein>
<reference evidence="2 3" key="1">
    <citation type="journal article" date="2020" name="Syst. Appl. Microbiol.">
        <title>Alienimonas chondri sp. nov., a novel planctomycete isolated from the biofilm of the red alga Chondrus crispus.</title>
        <authorList>
            <person name="Vitorino I."/>
            <person name="Albuquerque L."/>
            <person name="Wiegand S."/>
            <person name="Kallscheuer N."/>
            <person name="da Costa M.S."/>
            <person name="Lobo-da-Cunha A."/>
            <person name="Jogler C."/>
            <person name="Lage O.M."/>
        </authorList>
    </citation>
    <scope>NUCLEOTIDE SEQUENCE [LARGE SCALE GENOMIC DNA]</scope>
    <source>
        <strain evidence="2 3">LzC2</strain>
    </source>
</reference>
<keyword evidence="3" id="KW-1185">Reference proteome</keyword>
<evidence type="ECO:0000256" key="1">
    <source>
        <dbReference type="SAM" id="MobiDB-lite"/>
    </source>
</evidence>
<dbReference type="EMBL" id="WTPX01000315">
    <property type="protein sequence ID" value="NNJ28139.1"/>
    <property type="molecule type" value="Genomic_DNA"/>
</dbReference>
<proteinExistence type="predicted"/>
<accession>A0ABX1VJ34</accession>